<dbReference type="Proteomes" id="UP000593570">
    <property type="component" value="Unassembled WGS sequence"/>
</dbReference>
<reference evidence="1 2" key="1">
    <citation type="journal article" date="2020" name="bioRxiv">
        <title>A chromosome-scale genome assembly for the Fusarium oxysporum strain Fo5176 to establish a model Arabidopsis-fungal pathosystem.</title>
        <authorList>
            <person name="Fokkens L."/>
            <person name="Guo L."/>
            <person name="Dora S."/>
            <person name="Wang B."/>
            <person name="Ye K."/>
            <person name="Sanchez-Rodriguez C."/>
            <person name="Croll D."/>
        </authorList>
    </citation>
    <scope>NUCLEOTIDE SEQUENCE [LARGE SCALE GENOMIC DNA]</scope>
    <source>
        <strain evidence="1 2">Fo5176</strain>
    </source>
</reference>
<comment type="caution">
    <text evidence="1">The sequence shown here is derived from an EMBL/GenBank/DDBJ whole genome shotgun (WGS) entry which is preliminary data.</text>
</comment>
<dbReference type="EMBL" id="JACDXP010000003">
    <property type="protein sequence ID" value="KAF6525949.1"/>
    <property type="molecule type" value="Genomic_DNA"/>
</dbReference>
<accession>A0A8H6LMU3</accession>
<sequence length="159" mass="16836">MRNPLLTADSGVTKTNDAARCTSRLFHTYASMPNLIHRLTISFSNDTNGVTTTVTPSGVQYAGNMNVKLLPPPVGVICTIGHSPRATARMTGSCNPRNLADAPIICPNCPSCQSGAIGRTASAATLRARYRISRYGSAFPLTAPSGLPPRTRKNDATAY</sequence>
<gene>
    <name evidence="1" type="ORF">HZS61_008993</name>
</gene>
<name>A0A8H6LMU3_FUSOX</name>
<protein>
    <submittedName>
        <fullName evidence="1">Uncharacterized protein</fullName>
    </submittedName>
</protein>
<evidence type="ECO:0000313" key="2">
    <source>
        <dbReference type="Proteomes" id="UP000593570"/>
    </source>
</evidence>
<dbReference type="AlphaFoldDB" id="A0A8H6LMU3"/>
<organism evidence="1 2">
    <name type="scientific">Fusarium oxysporum f. sp. conglutinans</name>
    <dbReference type="NCBI Taxonomy" id="100902"/>
    <lineage>
        <taxon>Eukaryota</taxon>
        <taxon>Fungi</taxon>
        <taxon>Dikarya</taxon>
        <taxon>Ascomycota</taxon>
        <taxon>Pezizomycotina</taxon>
        <taxon>Sordariomycetes</taxon>
        <taxon>Hypocreomycetidae</taxon>
        <taxon>Hypocreales</taxon>
        <taxon>Nectriaceae</taxon>
        <taxon>Fusarium</taxon>
        <taxon>Fusarium oxysporum species complex</taxon>
    </lineage>
</organism>
<evidence type="ECO:0000313" key="1">
    <source>
        <dbReference type="EMBL" id="KAF6525949.1"/>
    </source>
</evidence>
<proteinExistence type="predicted"/>